<evidence type="ECO:0000256" key="3">
    <source>
        <dbReference type="ARBA" id="ARBA00022729"/>
    </source>
</evidence>
<dbReference type="InterPro" id="IPR025997">
    <property type="entry name" value="SBP_2_dom"/>
</dbReference>
<feature type="chain" id="PRO_5039181282" evidence="4">
    <location>
        <begin position="21"/>
        <end position="329"/>
    </location>
</feature>
<dbReference type="InterPro" id="IPR028082">
    <property type="entry name" value="Peripla_BP_I"/>
</dbReference>
<dbReference type="PANTHER" id="PTHR46847">
    <property type="entry name" value="D-ALLOSE-BINDING PERIPLASMIC PROTEIN-RELATED"/>
    <property type="match status" value="1"/>
</dbReference>
<sequence length="329" mass="33950">MARRRTLAAAAALLAATALAAGCGQAGESEAAGKKKDLTIGVSTLGQSFPFPAAITKGIKAEAARLGDKVIEVDAQGQAEKQSSDVQDLIGQQPDGVLLLPVDSGVATGMADDLKRANIPTVAVASQVGDPKTRKLTDVYPGLVALATQDEYAAGRKAGELAVQAAPKGGPIAVVEGTAGFAETQQRFRDFLAPAKEKGVELNVVARQPGDWLPEKAQSACQNMLAAHPDVKLFYAESDDMGVGCAKAVKAAGSKAAVIGVGGSKLGIDGVKSGELYGTVCYKPEDLGKRAVQVLHEQLTGAKKHDAEFVTYDTPSITKANVGDCLPQW</sequence>
<keyword evidence="7" id="KW-1185">Reference proteome</keyword>
<organism evidence="6 7">
    <name type="scientific">Actinomadura physcomitrii</name>
    <dbReference type="NCBI Taxonomy" id="2650748"/>
    <lineage>
        <taxon>Bacteria</taxon>
        <taxon>Bacillati</taxon>
        <taxon>Actinomycetota</taxon>
        <taxon>Actinomycetes</taxon>
        <taxon>Streptosporangiales</taxon>
        <taxon>Thermomonosporaceae</taxon>
        <taxon>Actinomadura</taxon>
    </lineage>
</organism>
<dbReference type="AlphaFoldDB" id="A0A6I4MLI5"/>
<dbReference type="Proteomes" id="UP000462055">
    <property type="component" value="Unassembled WGS sequence"/>
</dbReference>
<comment type="subcellular location">
    <subcellularLocation>
        <location evidence="1">Cell envelope</location>
    </subcellularLocation>
</comment>
<evidence type="ECO:0000256" key="1">
    <source>
        <dbReference type="ARBA" id="ARBA00004196"/>
    </source>
</evidence>
<gene>
    <name evidence="6" type="ORF">F8568_024985</name>
</gene>
<dbReference type="EMBL" id="WBMS02000020">
    <property type="protein sequence ID" value="MWA03579.1"/>
    <property type="molecule type" value="Genomic_DNA"/>
</dbReference>
<feature type="signal peptide" evidence="4">
    <location>
        <begin position="1"/>
        <end position="20"/>
    </location>
</feature>
<evidence type="ECO:0000313" key="7">
    <source>
        <dbReference type="Proteomes" id="UP000462055"/>
    </source>
</evidence>
<evidence type="ECO:0000256" key="4">
    <source>
        <dbReference type="SAM" id="SignalP"/>
    </source>
</evidence>
<comment type="similarity">
    <text evidence="2">Belongs to the bacterial solute-binding protein 2 family.</text>
</comment>
<name>A0A6I4MLI5_9ACTN</name>
<comment type="caution">
    <text evidence="6">The sequence shown here is derived from an EMBL/GenBank/DDBJ whole genome shotgun (WGS) entry which is preliminary data.</text>
</comment>
<dbReference type="Pfam" id="PF13407">
    <property type="entry name" value="Peripla_BP_4"/>
    <property type="match status" value="1"/>
</dbReference>
<dbReference type="GO" id="GO:0030246">
    <property type="term" value="F:carbohydrate binding"/>
    <property type="evidence" value="ECO:0007669"/>
    <property type="project" value="UniProtKB-ARBA"/>
</dbReference>
<dbReference type="SUPFAM" id="SSF53822">
    <property type="entry name" value="Periplasmic binding protein-like I"/>
    <property type="match status" value="1"/>
</dbReference>
<evidence type="ECO:0000313" key="6">
    <source>
        <dbReference type="EMBL" id="MWA03579.1"/>
    </source>
</evidence>
<keyword evidence="3 4" id="KW-0732">Signal</keyword>
<protein>
    <submittedName>
        <fullName evidence="6">Substrate-binding domain-containing protein</fullName>
    </submittedName>
</protein>
<dbReference type="CDD" id="cd01536">
    <property type="entry name" value="PBP1_ABC_sugar_binding-like"/>
    <property type="match status" value="1"/>
</dbReference>
<evidence type="ECO:0000256" key="2">
    <source>
        <dbReference type="ARBA" id="ARBA00007639"/>
    </source>
</evidence>
<dbReference type="PANTHER" id="PTHR46847:SF1">
    <property type="entry name" value="D-ALLOSE-BINDING PERIPLASMIC PROTEIN-RELATED"/>
    <property type="match status" value="1"/>
</dbReference>
<evidence type="ECO:0000259" key="5">
    <source>
        <dbReference type="Pfam" id="PF13407"/>
    </source>
</evidence>
<feature type="domain" description="Periplasmic binding protein" evidence="5">
    <location>
        <begin position="40"/>
        <end position="302"/>
    </location>
</feature>
<accession>A0A6I4MLI5</accession>
<dbReference type="PROSITE" id="PS51257">
    <property type="entry name" value="PROKAR_LIPOPROTEIN"/>
    <property type="match status" value="1"/>
</dbReference>
<dbReference type="GO" id="GO:0030313">
    <property type="term" value="C:cell envelope"/>
    <property type="evidence" value="ECO:0007669"/>
    <property type="project" value="UniProtKB-SubCell"/>
</dbReference>
<reference evidence="6" key="1">
    <citation type="submission" date="2019-12" db="EMBL/GenBank/DDBJ databases">
        <title>Actinomadura physcomitrii sp. nov., a novel actinomycete isolated from moss [Physcomitrium sphaericum (Ludw) Fuernr].</title>
        <authorList>
            <person name="Zhuang X."/>
        </authorList>
    </citation>
    <scope>NUCLEOTIDE SEQUENCE [LARGE SCALE GENOMIC DNA]</scope>
    <source>
        <strain evidence="6">LD22</strain>
    </source>
</reference>
<proteinExistence type="inferred from homology"/>
<dbReference type="Gene3D" id="3.40.50.2300">
    <property type="match status" value="2"/>
</dbReference>
<dbReference type="RefSeq" id="WP_151596120.1">
    <property type="nucleotide sequence ID" value="NZ_WBMS02000020.1"/>
</dbReference>